<accession>A0A8S1MXM7</accession>
<dbReference type="Proteomes" id="UP000692954">
    <property type="component" value="Unassembled WGS sequence"/>
</dbReference>
<proteinExistence type="predicted"/>
<reference evidence="1" key="1">
    <citation type="submission" date="2021-01" db="EMBL/GenBank/DDBJ databases">
        <authorList>
            <consortium name="Genoscope - CEA"/>
            <person name="William W."/>
        </authorList>
    </citation>
    <scope>NUCLEOTIDE SEQUENCE</scope>
</reference>
<keyword evidence="2" id="KW-1185">Reference proteome</keyword>
<dbReference type="AlphaFoldDB" id="A0A8S1MXM7"/>
<evidence type="ECO:0000313" key="2">
    <source>
        <dbReference type="Proteomes" id="UP000692954"/>
    </source>
</evidence>
<name>A0A8S1MXM7_9CILI</name>
<organism evidence="1 2">
    <name type="scientific">Paramecium sonneborni</name>
    <dbReference type="NCBI Taxonomy" id="65129"/>
    <lineage>
        <taxon>Eukaryota</taxon>
        <taxon>Sar</taxon>
        <taxon>Alveolata</taxon>
        <taxon>Ciliophora</taxon>
        <taxon>Intramacronucleata</taxon>
        <taxon>Oligohymenophorea</taxon>
        <taxon>Peniculida</taxon>
        <taxon>Parameciidae</taxon>
        <taxon>Paramecium</taxon>
    </lineage>
</organism>
<gene>
    <name evidence="1" type="ORF">PSON_ATCC_30995.1.T0460192</name>
</gene>
<protein>
    <submittedName>
        <fullName evidence="1">Uncharacterized protein</fullName>
    </submittedName>
</protein>
<dbReference type="EMBL" id="CAJJDN010000046">
    <property type="protein sequence ID" value="CAD8084299.1"/>
    <property type="molecule type" value="Genomic_DNA"/>
</dbReference>
<comment type="caution">
    <text evidence="1">The sequence shown here is derived from an EMBL/GenBank/DDBJ whole genome shotgun (WGS) entry which is preliminary data.</text>
</comment>
<evidence type="ECO:0000313" key="1">
    <source>
        <dbReference type="EMBL" id="CAD8084299.1"/>
    </source>
</evidence>
<sequence length="64" mass="7636">MCIILNQAMQLIKSLITIELPKSQLFEFTANVKSQYGCNILKTRYQTEFQKQIQNLQRIQMTRR</sequence>